<dbReference type="Proteomes" id="UP000585474">
    <property type="component" value="Unassembled WGS sequence"/>
</dbReference>
<evidence type="ECO:0000256" key="4">
    <source>
        <dbReference type="SAM" id="Phobius"/>
    </source>
</evidence>
<organism evidence="5 6">
    <name type="scientific">Actinidia rufa</name>
    <dbReference type="NCBI Taxonomy" id="165716"/>
    <lineage>
        <taxon>Eukaryota</taxon>
        <taxon>Viridiplantae</taxon>
        <taxon>Streptophyta</taxon>
        <taxon>Embryophyta</taxon>
        <taxon>Tracheophyta</taxon>
        <taxon>Spermatophyta</taxon>
        <taxon>Magnoliopsida</taxon>
        <taxon>eudicotyledons</taxon>
        <taxon>Gunneridae</taxon>
        <taxon>Pentapetalae</taxon>
        <taxon>asterids</taxon>
        <taxon>Ericales</taxon>
        <taxon>Actinidiaceae</taxon>
        <taxon>Actinidia</taxon>
    </lineage>
</organism>
<dbReference type="EMBL" id="BJWL01000209">
    <property type="protein sequence ID" value="GFS34224.1"/>
    <property type="molecule type" value="Genomic_DNA"/>
</dbReference>
<protein>
    <recommendedName>
        <fullName evidence="7">Late embryogenesis abundant (LEA) hydroxyproline-rich glycoprotein family</fullName>
    </recommendedName>
</protein>
<dbReference type="OrthoDB" id="903824at2759"/>
<comment type="caution">
    <text evidence="5">The sequence shown here is derived from an EMBL/GenBank/DDBJ whole genome shotgun (WGS) entry which is preliminary data.</text>
</comment>
<evidence type="ECO:0000313" key="5">
    <source>
        <dbReference type="EMBL" id="GFS34224.1"/>
    </source>
</evidence>
<feature type="transmembrane region" description="Helical" evidence="4">
    <location>
        <begin position="125"/>
        <end position="148"/>
    </location>
</feature>
<keyword evidence="4" id="KW-0812">Transmembrane</keyword>
<keyword evidence="4" id="KW-1133">Transmembrane helix</keyword>
<dbReference type="PANTHER" id="PTHR31234">
    <property type="entry name" value="LATE EMBRYOGENESIS ABUNDANT (LEA) HYDROXYPROLINE-RICH GLYCOPROTEIN FAMILY"/>
    <property type="match status" value="1"/>
</dbReference>
<keyword evidence="6" id="KW-1185">Reference proteome</keyword>
<evidence type="ECO:0000256" key="1">
    <source>
        <dbReference type="ARBA" id="ARBA00004370"/>
    </source>
</evidence>
<sequence length="315" mass="34475">MIHNVDAREDRLGRDKPCSVVAGAFASRRRPRRVLRAVAVARLPRRRERPPTLSTPPPSSAPSAPRAATPATPRPPPVSPPSPPPPLQPIAAAARATSSGRNSTPSKREGLLDDDNARRRRSCRCYFLGFLVAFFVLFSFFSLVLWGASRNQKPIVTMKSISFDKFAIQAGNDDSGVATEMVTMNSTVKFVYRNTGTFFGIHVTSTLLDLSYSESQLTLATGSINKFYQSRKSQRTLTVMMQGTRVPLYGGGVDLSSKDGIPTAPVPLTLSFMVRSRAYVLGKLVKPNFKKRVQCSAVLDPKKMNVAMSLKNSCI</sequence>
<evidence type="ECO:0000313" key="6">
    <source>
        <dbReference type="Proteomes" id="UP000585474"/>
    </source>
</evidence>
<dbReference type="GO" id="GO:0098542">
    <property type="term" value="P:defense response to other organism"/>
    <property type="evidence" value="ECO:0007669"/>
    <property type="project" value="InterPro"/>
</dbReference>
<dbReference type="InterPro" id="IPR044839">
    <property type="entry name" value="NDR1-like"/>
</dbReference>
<feature type="region of interest" description="Disordered" evidence="3">
    <location>
        <begin position="38"/>
        <end position="113"/>
    </location>
</feature>
<reference evidence="6" key="1">
    <citation type="submission" date="2019-07" db="EMBL/GenBank/DDBJ databases">
        <title>De Novo Assembly of kiwifruit Actinidia rufa.</title>
        <authorList>
            <person name="Sugita-Konishi S."/>
            <person name="Sato K."/>
            <person name="Mori E."/>
            <person name="Abe Y."/>
            <person name="Kisaki G."/>
            <person name="Hamano K."/>
            <person name="Suezawa K."/>
            <person name="Otani M."/>
            <person name="Fukuda T."/>
            <person name="Manabe T."/>
            <person name="Gomi K."/>
            <person name="Tabuchi M."/>
            <person name="Akimitsu K."/>
            <person name="Kataoka I."/>
        </authorList>
    </citation>
    <scope>NUCLEOTIDE SEQUENCE [LARGE SCALE GENOMIC DNA]</scope>
    <source>
        <strain evidence="6">cv. Fuchu</strain>
    </source>
</reference>
<accession>A0A7J0DHE2</accession>
<proteinExistence type="predicted"/>
<evidence type="ECO:0000256" key="2">
    <source>
        <dbReference type="ARBA" id="ARBA00023136"/>
    </source>
</evidence>
<feature type="compositionally biased region" description="Pro residues" evidence="3">
    <location>
        <begin position="72"/>
        <end position="88"/>
    </location>
</feature>
<dbReference type="AlphaFoldDB" id="A0A7J0DHE2"/>
<dbReference type="GO" id="GO:0005886">
    <property type="term" value="C:plasma membrane"/>
    <property type="evidence" value="ECO:0007669"/>
    <property type="project" value="TreeGrafter"/>
</dbReference>
<evidence type="ECO:0008006" key="7">
    <source>
        <dbReference type="Google" id="ProtNLM"/>
    </source>
</evidence>
<feature type="compositionally biased region" description="Low complexity" evidence="3">
    <location>
        <begin position="61"/>
        <end position="71"/>
    </location>
</feature>
<name>A0A7J0DHE2_9ERIC</name>
<evidence type="ECO:0000256" key="3">
    <source>
        <dbReference type="SAM" id="MobiDB-lite"/>
    </source>
</evidence>
<dbReference type="PANTHER" id="PTHR31234:SF2">
    <property type="entry name" value="OS05G0199100 PROTEIN"/>
    <property type="match status" value="1"/>
</dbReference>
<gene>
    <name evidence="5" type="ORF">Acr_00g0032750</name>
</gene>
<comment type="subcellular location">
    <subcellularLocation>
        <location evidence="1">Membrane</location>
    </subcellularLocation>
</comment>
<keyword evidence="2 4" id="KW-0472">Membrane</keyword>